<keyword evidence="2" id="KW-1185">Reference proteome</keyword>
<dbReference type="Proteomes" id="UP000283374">
    <property type="component" value="Unassembled WGS sequence"/>
</dbReference>
<dbReference type="AlphaFoldDB" id="A0A413RJG5"/>
<evidence type="ECO:0000313" key="2">
    <source>
        <dbReference type="Proteomes" id="UP000283374"/>
    </source>
</evidence>
<name>A0A413RJG5_9CELL</name>
<comment type="caution">
    <text evidence="1">The sequence shown here is derived from an EMBL/GenBank/DDBJ whole genome shotgun (WGS) entry which is preliminary data.</text>
</comment>
<proteinExistence type="predicted"/>
<reference evidence="1 2" key="1">
    <citation type="submission" date="2018-08" db="EMBL/GenBank/DDBJ databases">
        <title>Cellulomonas rhizosphaerae sp. nov., a novel actinomycete isolated from soil.</title>
        <authorList>
            <person name="Tian Y."/>
        </authorList>
    </citation>
    <scope>NUCLEOTIDE SEQUENCE [LARGE SCALE GENOMIC DNA]</scope>
    <source>
        <strain evidence="1 2">NEAU-TCZ24</strain>
    </source>
</reference>
<sequence length="102" mass="10956">MVAMTTTAPAVDELAALDFQPELPCEANHHGDTHPFRHTATGPAEWWMRSTCPACGNVVTKPACEGRRQKVMGATLGACQQCDYTGPMSTFGFKFDPLRGGA</sequence>
<gene>
    <name evidence="1" type="ORF">D1825_13365</name>
</gene>
<protein>
    <submittedName>
        <fullName evidence="1">Uncharacterized protein</fullName>
    </submittedName>
</protein>
<accession>A0A413RJG5</accession>
<evidence type="ECO:0000313" key="1">
    <source>
        <dbReference type="EMBL" id="RHA38717.1"/>
    </source>
</evidence>
<organism evidence="1 2">
    <name type="scientific">Cellulomonas rhizosphaerae</name>
    <dbReference type="NCBI Taxonomy" id="2293719"/>
    <lineage>
        <taxon>Bacteria</taxon>
        <taxon>Bacillati</taxon>
        <taxon>Actinomycetota</taxon>
        <taxon>Actinomycetes</taxon>
        <taxon>Micrococcales</taxon>
        <taxon>Cellulomonadaceae</taxon>
        <taxon>Cellulomonas</taxon>
    </lineage>
</organism>
<dbReference type="EMBL" id="QWKP01000211">
    <property type="protein sequence ID" value="RHA38717.1"/>
    <property type="molecule type" value="Genomic_DNA"/>
</dbReference>